<comment type="caution">
    <text evidence="2">The sequence shown here is derived from an EMBL/GenBank/DDBJ whole genome shotgun (WGS) entry which is preliminary data.</text>
</comment>
<dbReference type="Proteomes" id="UP000762676">
    <property type="component" value="Unassembled WGS sequence"/>
</dbReference>
<feature type="transmembrane region" description="Helical" evidence="1">
    <location>
        <begin position="12"/>
        <end position="45"/>
    </location>
</feature>
<evidence type="ECO:0000313" key="2">
    <source>
        <dbReference type="EMBL" id="GFR67206.1"/>
    </source>
</evidence>
<dbReference type="InterPro" id="IPR038377">
    <property type="entry name" value="Na/Glc_symporter_sf"/>
</dbReference>
<sequence length="98" mass="10751">MPFTTDVVFGKYGGIVLILVTTMLGMSSGSSGVMSVSSIFVYDIYQNYIQPFRYVGHDIKPKSGLAANIRIYGHITRRAGHCPLHSMGQGHQARSDSR</sequence>
<dbReference type="AlphaFoldDB" id="A0AAV4F444"/>
<protein>
    <submittedName>
        <fullName evidence="2">Urea-proton symporter DUR3-like</fullName>
    </submittedName>
</protein>
<accession>A0AAV4F444</accession>
<gene>
    <name evidence="2" type="ORF">ElyMa_003700000</name>
</gene>
<keyword evidence="1" id="KW-0472">Membrane</keyword>
<dbReference type="EMBL" id="BMAT01007588">
    <property type="protein sequence ID" value="GFR67206.1"/>
    <property type="molecule type" value="Genomic_DNA"/>
</dbReference>
<organism evidence="2 3">
    <name type="scientific">Elysia marginata</name>
    <dbReference type="NCBI Taxonomy" id="1093978"/>
    <lineage>
        <taxon>Eukaryota</taxon>
        <taxon>Metazoa</taxon>
        <taxon>Spiralia</taxon>
        <taxon>Lophotrochozoa</taxon>
        <taxon>Mollusca</taxon>
        <taxon>Gastropoda</taxon>
        <taxon>Heterobranchia</taxon>
        <taxon>Euthyneura</taxon>
        <taxon>Panpulmonata</taxon>
        <taxon>Sacoglossa</taxon>
        <taxon>Placobranchoidea</taxon>
        <taxon>Plakobranchidae</taxon>
        <taxon>Elysia</taxon>
    </lineage>
</organism>
<keyword evidence="1" id="KW-0812">Transmembrane</keyword>
<evidence type="ECO:0000313" key="3">
    <source>
        <dbReference type="Proteomes" id="UP000762676"/>
    </source>
</evidence>
<reference evidence="2 3" key="1">
    <citation type="journal article" date="2021" name="Elife">
        <title>Chloroplast acquisition without the gene transfer in kleptoplastic sea slugs, Plakobranchus ocellatus.</title>
        <authorList>
            <person name="Maeda T."/>
            <person name="Takahashi S."/>
            <person name="Yoshida T."/>
            <person name="Shimamura S."/>
            <person name="Takaki Y."/>
            <person name="Nagai Y."/>
            <person name="Toyoda A."/>
            <person name="Suzuki Y."/>
            <person name="Arimoto A."/>
            <person name="Ishii H."/>
            <person name="Satoh N."/>
            <person name="Nishiyama T."/>
            <person name="Hasebe M."/>
            <person name="Maruyama T."/>
            <person name="Minagawa J."/>
            <person name="Obokata J."/>
            <person name="Shigenobu S."/>
        </authorList>
    </citation>
    <scope>NUCLEOTIDE SEQUENCE [LARGE SCALE GENOMIC DNA]</scope>
</reference>
<evidence type="ECO:0000256" key="1">
    <source>
        <dbReference type="SAM" id="Phobius"/>
    </source>
</evidence>
<keyword evidence="3" id="KW-1185">Reference proteome</keyword>
<proteinExistence type="predicted"/>
<keyword evidence="1" id="KW-1133">Transmembrane helix</keyword>
<name>A0AAV4F444_9GAST</name>
<dbReference type="Gene3D" id="1.20.1730.10">
    <property type="entry name" value="Sodium/glucose cotransporter"/>
    <property type="match status" value="1"/>
</dbReference>